<comment type="function">
    <text evidence="2">Catalyzes the reduction of dTDP-6-deoxy-L-lyxo-4-hexulose to yield dTDP-L-rhamnose.</text>
</comment>
<organism evidence="4 5">
    <name type="scientific">Streptomyces cinnamoneus</name>
    <name type="common">Streptoverticillium cinnamoneum</name>
    <dbReference type="NCBI Taxonomy" id="53446"/>
    <lineage>
        <taxon>Bacteria</taxon>
        <taxon>Bacillati</taxon>
        <taxon>Actinomycetota</taxon>
        <taxon>Actinomycetes</taxon>
        <taxon>Kitasatosporales</taxon>
        <taxon>Streptomycetaceae</taxon>
        <taxon>Streptomyces</taxon>
        <taxon>Streptomyces cinnamoneus group</taxon>
    </lineage>
</organism>
<name>A0A918TKI2_STRCJ</name>
<evidence type="ECO:0000259" key="3">
    <source>
        <dbReference type="Pfam" id="PF04321"/>
    </source>
</evidence>
<dbReference type="GO" id="GO:0008831">
    <property type="term" value="F:dTDP-4-dehydrorhamnose reductase activity"/>
    <property type="evidence" value="ECO:0007669"/>
    <property type="project" value="UniProtKB-EC"/>
</dbReference>
<dbReference type="SUPFAM" id="SSF51735">
    <property type="entry name" value="NAD(P)-binding Rossmann-fold domains"/>
    <property type="match status" value="1"/>
</dbReference>
<evidence type="ECO:0000313" key="5">
    <source>
        <dbReference type="Proteomes" id="UP000646244"/>
    </source>
</evidence>
<evidence type="ECO:0000256" key="2">
    <source>
        <dbReference type="RuleBase" id="RU364082"/>
    </source>
</evidence>
<proteinExistence type="inferred from homology"/>
<evidence type="ECO:0000313" key="4">
    <source>
        <dbReference type="EMBL" id="GHC51217.1"/>
    </source>
</evidence>
<dbReference type="Pfam" id="PF04321">
    <property type="entry name" value="RmlD_sub_bind"/>
    <property type="match status" value="1"/>
</dbReference>
<reference evidence="4" key="2">
    <citation type="submission" date="2020-09" db="EMBL/GenBank/DDBJ databases">
        <authorList>
            <person name="Sun Q."/>
            <person name="Ohkuma M."/>
        </authorList>
    </citation>
    <scope>NUCLEOTIDE SEQUENCE</scope>
    <source>
        <strain evidence="4">JCM 4633</strain>
    </source>
</reference>
<keyword evidence="2" id="KW-0521">NADP</keyword>
<dbReference type="GO" id="GO:0005829">
    <property type="term" value="C:cytosol"/>
    <property type="evidence" value="ECO:0007669"/>
    <property type="project" value="TreeGrafter"/>
</dbReference>
<dbReference type="Gene3D" id="3.40.50.720">
    <property type="entry name" value="NAD(P)-binding Rossmann-like Domain"/>
    <property type="match status" value="1"/>
</dbReference>
<feature type="domain" description="RmlD-like substrate binding" evidence="3">
    <location>
        <begin position="5"/>
        <end position="278"/>
    </location>
</feature>
<evidence type="ECO:0000256" key="1">
    <source>
        <dbReference type="ARBA" id="ARBA00010944"/>
    </source>
</evidence>
<dbReference type="InterPro" id="IPR005913">
    <property type="entry name" value="dTDP_dehydrorham_reduct"/>
</dbReference>
<dbReference type="Gene3D" id="3.90.25.10">
    <property type="entry name" value="UDP-galactose 4-epimerase, domain 1"/>
    <property type="match status" value="1"/>
</dbReference>
<sequence>MSGWLITGAGGLLGGELRALLPAHTTTALTRHELDVTDPDAVTDAVAGLRPSVVVNCAAWTDVDGAEAHEAGALAVNATAVRALARACRHTGARLLHVSTDYVFDGTGRTPYAENVRPAPRTAYGRTKLAGERAALTGHPAGATVVRTAWLYGAAGRTFVGTMTERARAGEQVRVVDDQHGQPTWARDVAARLLALGTGPARPGILHATAGGRTTWYELAREVYRLAGADPALVTPIGSADLNRPAPRPAWSVLGHEGWHATGLSPLRHWRTALHDAFPAFTTPVSDHPRSPACAR</sequence>
<dbReference type="RefSeq" id="WP_190110170.1">
    <property type="nucleotide sequence ID" value="NZ_BMVB01000008.1"/>
</dbReference>
<dbReference type="EC" id="1.1.1.133" evidence="2"/>
<protein>
    <recommendedName>
        <fullName evidence="2">dTDP-4-dehydrorhamnose reductase</fullName>
        <ecNumber evidence="2">1.1.1.133</ecNumber>
    </recommendedName>
</protein>
<comment type="caution">
    <text evidence="4">The sequence shown here is derived from an EMBL/GenBank/DDBJ whole genome shotgun (WGS) entry which is preliminary data.</text>
</comment>
<gene>
    <name evidence="4" type="primary">rmlD</name>
    <name evidence="4" type="ORF">GCM10010507_28900</name>
</gene>
<dbReference type="PANTHER" id="PTHR10491:SF4">
    <property type="entry name" value="METHIONINE ADENOSYLTRANSFERASE 2 SUBUNIT BETA"/>
    <property type="match status" value="1"/>
</dbReference>
<dbReference type="GO" id="GO:0019305">
    <property type="term" value="P:dTDP-rhamnose biosynthetic process"/>
    <property type="evidence" value="ECO:0007669"/>
    <property type="project" value="TreeGrafter"/>
</dbReference>
<dbReference type="InterPro" id="IPR036291">
    <property type="entry name" value="NAD(P)-bd_dom_sf"/>
</dbReference>
<dbReference type="CDD" id="cd05254">
    <property type="entry name" value="dTDP_HR_like_SDR_e"/>
    <property type="match status" value="1"/>
</dbReference>
<dbReference type="NCBIfam" id="TIGR01214">
    <property type="entry name" value="rmlD"/>
    <property type="match status" value="1"/>
</dbReference>
<accession>A0A918TKI2</accession>
<comment type="similarity">
    <text evidence="1 2">Belongs to the dTDP-4-dehydrorhamnose reductase family.</text>
</comment>
<keyword evidence="2" id="KW-0560">Oxidoreductase</keyword>
<comment type="pathway">
    <text evidence="2">Carbohydrate biosynthesis; dTDP-L-rhamnose biosynthesis.</text>
</comment>
<dbReference type="Proteomes" id="UP000646244">
    <property type="component" value="Unassembled WGS sequence"/>
</dbReference>
<dbReference type="PANTHER" id="PTHR10491">
    <property type="entry name" value="DTDP-4-DEHYDRORHAMNOSE REDUCTASE"/>
    <property type="match status" value="1"/>
</dbReference>
<dbReference type="InterPro" id="IPR029903">
    <property type="entry name" value="RmlD-like-bd"/>
</dbReference>
<reference evidence="4" key="1">
    <citation type="journal article" date="2014" name="Int. J. Syst. Evol. Microbiol.">
        <title>Complete genome sequence of Corynebacterium casei LMG S-19264T (=DSM 44701T), isolated from a smear-ripened cheese.</title>
        <authorList>
            <consortium name="US DOE Joint Genome Institute (JGI-PGF)"/>
            <person name="Walter F."/>
            <person name="Albersmeier A."/>
            <person name="Kalinowski J."/>
            <person name="Ruckert C."/>
        </authorList>
    </citation>
    <scope>NUCLEOTIDE SEQUENCE</scope>
    <source>
        <strain evidence="4">JCM 4633</strain>
    </source>
</reference>
<dbReference type="AlphaFoldDB" id="A0A918TKI2"/>
<dbReference type="EMBL" id="BMVB01000008">
    <property type="protein sequence ID" value="GHC51217.1"/>
    <property type="molecule type" value="Genomic_DNA"/>
</dbReference>